<evidence type="ECO:0000256" key="4">
    <source>
        <dbReference type="PROSITE-ProRule" id="PRU00221"/>
    </source>
</evidence>
<dbReference type="PROSITE" id="PS50294">
    <property type="entry name" value="WD_REPEATS_REGION"/>
    <property type="match status" value="1"/>
</dbReference>
<dbReference type="PROSITE" id="PS00678">
    <property type="entry name" value="WD_REPEATS_1"/>
    <property type="match status" value="1"/>
</dbReference>
<feature type="compositionally biased region" description="Polar residues" evidence="5">
    <location>
        <begin position="316"/>
        <end position="325"/>
    </location>
</feature>
<dbReference type="Pfam" id="PF23609">
    <property type="entry name" value="Beta-prop_EIPR1"/>
    <property type="match status" value="2"/>
</dbReference>
<dbReference type="SUPFAM" id="SSF50978">
    <property type="entry name" value="WD40 repeat-like"/>
    <property type="match status" value="1"/>
</dbReference>
<dbReference type="SMART" id="SM00320">
    <property type="entry name" value="WD40"/>
    <property type="match status" value="4"/>
</dbReference>
<dbReference type="InterPro" id="IPR036322">
    <property type="entry name" value="WD40_repeat_dom_sf"/>
</dbReference>
<dbReference type="AlphaFoldDB" id="A0A0G4EHE9"/>
<dbReference type="PhylomeDB" id="A0A0G4EHE9"/>
<evidence type="ECO:0000259" key="6">
    <source>
        <dbReference type="Pfam" id="PF23609"/>
    </source>
</evidence>
<evidence type="ECO:0000256" key="3">
    <source>
        <dbReference type="ARBA" id="ARBA00022737"/>
    </source>
</evidence>
<sequence length="392" mass="43222">MSSARIYGVKYAARCVAPVLSDPDRHRFVTATCSLRDTNEVHVIEFVEDNPSRDIVCEKILSHPEEVWSIIALPAFDGGQATSATANGTDSGQLRLITGSGTANAPADHRCRLWRVQHDELKLEETIDQNTPFTPVRRFLLDPHSTEGPSPMCRLVVLESRAIRVLESDAPAGGCVSGFRSASRVDLEGRVCYGGSMDPHHPMQLTTVDDGGIRGWDLRTIKTTVQRADTHPYGVLDVDYNPNRPYYIVTAGEDATLRFWDLRKLNACFKRIGTVHSHWISRVCYNAYHDQLLITGGTDSLVNLWTVGSVSSAPMRSSSTLSATTPVAKDTGEEGGGELPDGLIRSFEDHEDSIYGLCWSACDAWVFASVSYDGRLAIHQVPSEDKYRILLV</sequence>
<evidence type="ECO:0000256" key="2">
    <source>
        <dbReference type="ARBA" id="ARBA00022574"/>
    </source>
</evidence>
<feature type="region of interest" description="Disordered" evidence="5">
    <location>
        <begin position="316"/>
        <end position="338"/>
    </location>
</feature>
<organism evidence="7 8">
    <name type="scientific">Vitrella brassicaformis (strain CCMP3155)</name>
    <dbReference type="NCBI Taxonomy" id="1169540"/>
    <lineage>
        <taxon>Eukaryota</taxon>
        <taxon>Sar</taxon>
        <taxon>Alveolata</taxon>
        <taxon>Colpodellida</taxon>
        <taxon>Vitrellaceae</taxon>
        <taxon>Vitrella</taxon>
    </lineage>
</organism>
<dbReference type="InterPro" id="IPR001680">
    <property type="entry name" value="WD40_rpt"/>
</dbReference>
<dbReference type="InterPro" id="IPR059104">
    <property type="entry name" value="Beta-prop_EIPR1-like"/>
</dbReference>
<proteinExistence type="inferred from homology"/>
<dbReference type="Pfam" id="PF00400">
    <property type="entry name" value="WD40"/>
    <property type="match status" value="1"/>
</dbReference>
<evidence type="ECO:0000313" key="8">
    <source>
        <dbReference type="Proteomes" id="UP000041254"/>
    </source>
</evidence>
<feature type="domain" description="EIPR1-like beta-propeller" evidence="6">
    <location>
        <begin position="182"/>
        <end position="305"/>
    </location>
</feature>
<reference evidence="7 8" key="1">
    <citation type="submission" date="2014-11" db="EMBL/GenBank/DDBJ databases">
        <authorList>
            <person name="Zhu J."/>
            <person name="Qi W."/>
            <person name="Song R."/>
        </authorList>
    </citation>
    <scope>NUCLEOTIDE SEQUENCE [LARGE SCALE GENOMIC DNA]</scope>
</reference>
<dbReference type="InterPro" id="IPR040323">
    <property type="entry name" value="EIPR1"/>
</dbReference>
<dbReference type="STRING" id="1169540.A0A0G4EHE9"/>
<dbReference type="EMBL" id="CDMY01000231">
    <property type="protein sequence ID" value="CEL95604.1"/>
    <property type="molecule type" value="Genomic_DNA"/>
</dbReference>
<feature type="repeat" description="WD" evidence="4">
    <location>
        <begin position="228"/>
        <end position="263"/>
    </location>
</feature>
<keyword evidence="3" id="KW-0677">Repeat</keyword>
<comment type="similarity">
    <text evidence="1">Belongs to the WD repeat EIPR1 family.</text>
</comment>
<dbReference type="Proteomes" id="UP000041254">
    <property type="component" value="Unassembled WGS sequence"/>
</dbReference>
<evidence type="ECO:0000256" key="1">
    <source>
        <dbReference type="ARBA" id="ARBA00005672"/>
    </source>
</evidence>
<keyword evidence="8" id="KW-1185">Reference proteome</keyword>
<dbReference type="GO" id="GO:0016567">
    <property type="term" value="P:protein ubiquitination"/>
    <property type="evidence" value="ECO:0007669"/>
    <property type="project" value="TreeGrafter"/>
</dbReference>
<feature type="domain" description="EIPR1-like beta-propeller" evidence="6">
    <location>
        <begin position="1"/>
        <end position="78"/>
    </location>
</feature>
<dbReference type="Gene3D" id="2.130.10.10">
    <property type="entry name" value="YVTN repeat-like/Quinoprotein amine dehydrogenase"/>
    <property type="match status" value="1"/>
</dbReference>
<accession>A0A0G4EHE9</accession>
<dbReference type="InParanoid" id="A0A0G4EHE9"/>
<gene>
    <name evidence="7" type="ORF">Vbra_7450</name>
</gene>
<keyword evidence="2 4" id="KW-0853">WD repeat</keyword>
<dbReference type="OrthoDB" id="427795at2759"/>
<dbReference type="VEuPathDB" id="CryptoDB:Vbra_7450"/>
<dbReference type="OMA" id="HKYAILR"/>
<dbReference type="PANTHER" id="PTHR14205:SF15">
    <property type="entry name" value="EARP AND GARP COMPLEX-INTERACTING PROTEIN 1"/>
    <property type="match status" value="1"/>
</dbReference>
<name>A0A0G4EHE9_VITBC</name>
<protein>
    <recommendedName>
        <fullName evidence="6">EIPR1-like beta-propeller domain-containing protein</fullName>
    </recommendedName>
</protein>
<dbReference type="InterPro" id="IPR015943">
    <property type="entry name" value="WD40/YVTN_repeat-like_dom_sf"/>
</dbReference>
<evidence type="ECO:0000256" key="5">
    <source>
        <dbReference type="SAM" id="MobiDB-lite"/>
    </source>
</evidence>
<dbReference type="PROSITE" id="PS50082">
    <property type="entry name" value="WD_REPEATS_2"/>
    <property type="match status" value="1"/>
</dbReference>
<evidence type="ECO:0000313" key="7">
    <source>
        <dbReference type="EMBL" id="CEL95604.1"/>
    </source>
</evidence>
<dbReference type="InterPro" id="IPR019775">
    <property type="entry name" value="WD40_repeat_CS"/>
</dbReference>
<dbReference type="PANTHER" id="PTHR14205">
    <property type="entry name" value="WD-REPEAT PROTEIN"/>
    <property type="match status" value="1"/>
</dbReference>